<name>A0ABM8APF3_9BACT</name>
<sequence>MTLHDDPLAGLVGQEHAVKRLNAIAHDPPQSIVIEGGDAESRFALSLYWAMRLNCGSGHVKRHGPCGQCPACRQISSLAFNDLILFDGREGLIKVDPVRQMRSTWGQPPNGDGYRVTIFAEAQMFMTEAANALLKSLEEPRPGNVFILAAPQRERLLETLVSRSWVVTLAWPGTRDNPPEITEWTTALATFWQTRRGWFQRTSTKGAVNKDLAMQVVLGMQRELREAMSGSNGTPLSVTLSQQYDARGLRRIGLILDQAQDALNTQVPVNPAMVLDWVATRMV</sequence>
<dbReference type="PANTHER" id="PTHR11669:SF8">
    <property type="entry name" value="DNA POLYMERASE III SUBUNIT DELTA"/>
    <property type="match status" value="1"/>
</dbReference>
<accession>A0ABM8APF3</accession>
<reference evidence="1" key="1">
    <citation type="submission" date="2022-08" db="EMBL/GenBank/DDBJ databases">
        <title>Genome Sequence of the sulphate-reducing bacterium, Pseudodesulfovibrio portus JCM14722.</title>
        <authorList>
            <person name="Kondo R."/>
            <person name="Kataoka T."/>
        </authorList>
    </citation>
    <scope>NUCLEOTIDE SEQUENCE</scope>
    <source>
        <strain evidence="1">JCM 14722</strain>
    </source>
</reference>
<proteinExistence type="predicted"/>
<dbReference type="PANTHER" id="PTHR11669">
    <property type="entry name" value="REPLICATION FACTOR C / DNA POLYMERASE III GAMMA-TAU SUBUNIT"/>
    <property type="match status" value="1"/>
</dbReference>
<keyword evidence="2" id="KW-1185">Reference proteome</keyword>
<dbReference type="EMBL" id="AP026708">
    <property type="protein sequence ID" value="BDQ33265.1"/>
    <property type="molecule type" value="Genomic_DNA"/>
</dbReference>
<evidence type="ECO:0000313" key="2">
    <source>
        <dbReference type="Proteomes" id="UP001061361"/>
    </source>
</evidence>
<dbReference type="RefSeq" id="WP_264983318.1">
    <property type="nucleotide sequence ID" value="NZ_AP026708.1"/>
</dbReference>
<dbReference type="InterPro" id="IPR027417">
    <property type="entry name" value="P-loop_NTPase"/>
</dbReference>
<dbReference type="Gene3D" id="3.40.50.300">
    <property type="entry name" value="P-loop containing nucleotide triphosphate hydrolases"/>
    <property type="match status" value="1"/>
</dbReference>
<dbReference type="Pfam" id="PF13177">
    <property type="entry name" value="DNA_pol3_delta2"/>
    <property type="match status" value="1"/>
</dbReference>
<protein>
    <submittedName>
        <fullName evidence="1">DNA polymerase III subunit delta</fullName>
    </submittedName>
</protein>
<dbReference type="SUPFAM" id="SSF52540">
    <property type="entry name" value="P-loop containing nucleoside triphosphate hydrolases"/>
    <property type="match status" value="1"/>
</dbReference>
<dbReference type="Proteomes" id="UP001061361">
    <property type="component" value="Chromosome"/>
</dbReference>
<dbReference type="InterPro" id="IPR050238">
    <property type="entry name" value="DNA_Rep/Repair_Clamp_Loader"/>
</dbReference>
<gene>
    <name evidence="1" type="ORF">JCM14722_08070</name>
</gene>
<evidence type="ECO:0000313" key="1">
    <source>
        <dbReference type="EMBL" id="BDQ33265.1"/>
    </source>
</evidence>
<organism evidence="1 2">
    <name type="scientific">Pseudodesulfovibrio portus</name>
    <dbReference type="NCBI Taxonomy" id="231439"/>
    <lineage>
        <taxon>Bacteria</taxon>
        <taxon>Pseudomonadati</taxon>
        <taxon>Thermodesulfobacteriota</taxon>
        <taxon>Desulfovibrionia</taxon>
        <taxon>Desulfovibrionales</taxon>
        <taxon>Desulfovibrionaceae</taxon>
    </lineage>
</organism>